<feature type="domain" description="XdhC- CoxI" evidence="1">
    <location>
        <begin position="19"/>
        <end position="83"/>
    </location>
</feature>
<keyword evidence="3" id="KW-1185">Reference proteome</keyword>
<reference evidence="2 3" key="1">
    <citation type="journal article" date="2017" name="Int. J. Syst. Evol. Microbiol.">
        <title>Roseitalea porphyridii gen. nov., sp. nov., isolated from a red alga, and reclassification of Hoeflea suaedae Chung et al. 2013 as Pseudohoeflea suaedae gen. nov., comb. nov.</title>
        <authorList>
            <person name="Hyeon J.W."/>
            <person name="Jeong S.E."/>
            <person name="Baek K."/>
            <person name="Jeon C.O."/>
        </authorList>
    </citation>
    <scope>NUCLEOTIDE SEQUENCE [LARGE SCALE GENOMIC DNA]</scope>
    <source>
        <strain evidence="2 3">MA7-20</strain>
    </source>
</reference>
<evidence type="ECO:0000313" key="2">
    <source>
        <dbReference type="EMBL" id="QBK30950.1"/>
    </source>
</evidence>
<proteinExistence type="predicted"/>
<dbReference type="AlphaFoldDB" id="A0A4P6V3A7"/>
<name>A0A4P6V3A7_9HYPH</name>
<dbReference type="InterPro" id="IPR003777">
    <property type="entry name" value="XdhC_CoxI"/>
</dbReference>
<accession>A0A4P6V3A7</accession>
<evidence type="ECO:0000313" key="3">
    <source>
        <dbReference type="Proteomes" id="UP000293719"/>
    </source>
</evidence>
<organism evidence="2 3">
    <name type="scientific">Roseitalea porphyridii</name>
    <dbReference type="NCBI Taxonomy" id="1852022"/>
    <lineage>
        <taxon>Bacteria</taxon>
        <taxon>Pseudomonadati</taxon>
        <taxon>Pseudomonadota</taxon>
        <taxon>Alphaproteobacteria</taxon>
        <taxon>Hyphomicrobiales</taxon>
        <taxon>Ahrensiaceae</taxon>
        <taxon>Roseitalea</taxon>
    </lineage>
</organism>
<sequence>MFTMTDASDHPLDFAERAMRQGREVAIASLIACPPAVALRVGQQMAVDEDDAIAGSLGNERIEAAIVARARAVIESGAPEIIDLDGSGAPGSPEDATMRVYIERVG</sequence>
<dbReference type="OrthoDB" id="9815497at2"/>
<evidence type="ECO:0000259" key="1">
    <source>
        <dbReference type="Pfam" id="PF02625"/>
    </source>
</evidence>
<gene>
    <name evidence="2" type="ORF">E0E05_10320</name>
</gene>
<protein>
    <submittedName>
        <fullName evidence="2">XdhC family protein</fullName>
    </submittedName>
</protein>
<dbReference type="GeneID" id="90767692"/>
<dbReference type="KEGG" id="rpod:E0E05_10320"/>
<dbReference type="EMBL" id="CP036532">
    <property type="protein sequence ID" value="QBK30950.1"/>
    <property type="molecule type" value="Genomic_DNA"/>
</dbReference>
<dbReference type="RefSeq" id="WP_131616629.1">
    <property type="nucleotide sequence ID" value="NZ_CP036532.1"/>
</dbReference>
<dbReference type="Pfam" id="PF02625">
    <property type="entry name" value="XdhC_CoxI"/>
    <property type="match status" value="1"/>
</dbReference>
<dbReference type="Proteomes" id="UP000293719">
    <property type="component" value="Chromosome"/>
</dbReference>